<evidence type="ECO:0000256" key="2">
    <source>
        <dbReference type="ARBA" id="ARBA00022679"/>
    </source>
</evidence>
<keyword evidence="5" id="KW-1185">Reference proteome</keyword>
<dbReference type="CDD" id="cd02440">
    <property type="entry name" value="AdoMet_MTases"/>
    <property type="match status" value="1"/>
</dbReference>
<name>A0A239BV13_9BACT</name>
<evidence type="ECO:0000313" key="5">
    <source>
        <dbReference type="Proteomes" id="UP000198324"/>
    </source>
</evidence>
<proteinExistence type="predicted"/>
<dbReference type="EMBL" id="FZOC01000006">
    <property type="protein sequence ID" value="SNS11766.1"/>
    <property type="molecule type" value="Genomic_DNA"/>
</dbReference>
<gene>
    <name evidence="4" type="ORF">SAMN04488503_2818</name>
</gene>
<keyword evidence="1 4" id="KW-0489">Methyltransferase</keyword>
<dbReference type="Gene3D" id="3.40.50.150">
    <property type="entry name" value="Vaccinia Virus protein VP39"/>
    <property type="match status" value="1"/>
</dbReference>
<dbReference type="InterPro" id="IPR041698">
    <property type="entry name" value="Methyltransf_25"/>
</dbReference>
<protein>
    <submittedName>
        <fullName evidence="4">Methyltransferase domain-containing protein</fullName>
    </submittedName>
</protein>
<reference evidence="4 5" key="1">
    <citation type="submission" date="2017-06" db="EMBL/GenBank/DDBJ databases">
        <authorList>
            <person name="Kim H.J."/>
            <person name="Triplett B.A."/>
        </authorList>
    </citation>
    <scope>NUCLEOTIDE SEQUENCE [LARGE SCALE GENOMIC DNA]</scope>
    <source>
        <strain evidence="4 5">DSM 13116</strain>
    </source>
</reference>
<dbReference type="PANTHER" id="PTHR43861">
    <property type="entry name" value="TRANS-ACONITATE 2-METHYLTRANSFERASE-RELATED"/>
    <property type="match status" value="1"/>
</dbReference>
<feature type="domain" description="Methyltransferase" evidence="3">
    <location>
        <begin position="52"/>
        <end position="142"/>
    </location>
</feature>
<evidence type="ECO:0000256" key="1">
    <source>
        <dbReference type="ARBA" id="ARBA00022603"/>
    </source>
</evidence>
<dbReference type="GO" id="GO:0032259">
    <property type="term" value="P:methylation"/>
    <property type="evidence" value="ECO:0007669"/>
    <property type="project" value="UniProtKB-KW"/>
</dbReference>
<dbReference type="Gene3D" id="2.20.130.10">
    <property type="entry name" value="CAC2371-like domains"/>
    <property type="match status" value="1"/>
</dbReference>
<keyword evidence="2 4" id="KW-0808">Transferase</keyword>
<dbReference type="InterPro" id="IPR029063">
    <property type="entry name" value="SAM-dependent_MTases_sf"/>
</dbReference>
<dbReference type="Proteomes" id="UP000198324">
    <property type="component" value="Unassembled WGS sequence"/>
</dbReference>
<evidence type="ECO:0000313" key="4">
    <source>
        <dbReference type="EMBL" id="SNS11766.1"/>
    </source>
</evidence>
<evidence type="ECO:0000259" key="3">
    <source>
        <dbReference type="Pfam" id="PF13649"/>
    </source>
</evidence>
<dbReference type="Pfam" id="PF13649">
    <property type="entry name" value="Methyltransf_25"/>
    <property type="match status" value="1"/>
</dbReference>
<dbReference type="AlphaFoldDB" id="A0A239BV13"/>
<dbReference type="SUPFAM" id="SSF53335">
    <property type="entry name" value="S-adenosyl-L-methionine-dependent methyltransferases"/>
    <property type="match status" value="1"/>
</dbReference>
<dbReference type="PANTHER" id="PTHR43861:SF1">
    <property type="entry name" value="TRANS-ACONITATE 2-METHYLTRANSFERASE"/>
    <property type="match status" value="1"/>
</dbReference>
<organism evidence="4 5">
    <name type="scientific">Humidesulfovibrio mexicanus</name>
    <dbReference type="NCBI Taxonomy" id="147047"/>
    <lineage>
        <taxon>Bacteria</taxon>
        <taxon>Pseudomonadati</taxon>
        <taxon>Thermodesulfobacteriota</taxon>
        <taxon>Desulfovibrionia</taxon>
        <taxon>Desulfovibrionales</taxon>
        <taxon>Desulfovibrionaceae</taxon>
        <taxon>Humidesulfovibrio</taxon>
    </lineage>
</organism>
<dbReference type="GO" id="GO:0008168">
    <property type="term" value="F:methyltransferase activity"/>
    <property type="evidence" value="ECO:0007669"/>
    <property type="project" value="UniProtKB-KW"/>
</dbReference>
<accession>A0A239BV13</accession>
<sequence length="259" mass="28478">MSAGGEEQARGGVFGLYAAYYDLLYRDKDYAAEAAFVAGRLRAHAPGARSLLELGCGTGRHAALFSAMGFQVTGVDRSEGMLDKARANGPGCRFLAADIRELALDRRFDAVVSLFHVMSYLTEDADLVAALSRAAEHLAPGGLLFFDFWHGPAVLKTPAEVRVKEMADERVCVIRRADPVHHAHRHVVDVNFTVNIRERSGDRAETLRETHAMRYFFAPELEGFLEQAGLVALEFGEWMTGAPASDDAWSVYCLARKRG</sequence>
<dbReference type="RefSeq" id="WP_218819424.1">
    <property type="nucleotide sequence ID" value="NZ_FZOC01000006.1"/>
</dbReference>